<evidence type="ECO:0000259" key="2">
    <source>
        <dbReference type="PROSITE" id="PS50943"/>
    </source>
</evidence>
<evidence type="ECO:0000256" key="1">
    <source>
        <dbReference type="ARBA" id="ARBA00023125"/>
    </source>
</evidence>
<evidence type="ECO:0000313" key="3">
    <source>
        <dbReference type="EMBL" id="PIT70447.1"/>
    </source>
</evidence>
<comment type="caution">
    <text evidence="3">The sequence shown here is derived from an EMBL/GenBank/DDBJ whole genome shotgun (WGS) entry which is preliminary data.</text>
</comment>
<dbReference type="OrthoDB" id="3174593at2"/>
<protein>
    <submittedName>
        <fullName evidence="3">Addiction module antidote protein, HigA family</fullName>
    </submittedName>
</protein>
<gene>
    <name evidence="3" type="primary">higA</name>
    <name evidence="3" type="ORF">CEV08_03740</name>
</gene>
<reference evidence="3 4" key="1">
    <citation type="submission" date="2017-06" db="EMBL/GenBank/DDBJ databases">
        <title>Draft genome of Bartonella tribocorum C635.</title>
        <authorList>
            <person name="Hadjadj L."/>
            <person name="Jiyipong T."/>
            <person name="Diene S.M."/>
            <person name="Morand S."/>
            <person name="Rolain J.-M."/>
        </authorList>
    </citation>
    <scope>NUCLEOTIDE SEQUENCE [LARGE SCALE GENOMIC DNA]</scope>
    <source>
        <strain evidence="3 4">C635</strain>
    </source>
</reference>
<sequence length="107" mass="12383">MKNYRVIHLGEILREEYLKEYALSAYAFAKALNVPRARIERIIAENSPITLDTALRLVSFFDATAKFWLNVQAAYDVHALQAEKADEFAKINKFECILIFNHIAQQH</sequence>
<accession>A0A2M6UWB8</accession>
<dbReference type="EMBL" id="NJPP01000008">
    <property type="protein sequence ID" value="PIT70447.1"/>
    <property type="molecule type" value="Genomic_DNA"/>
</dbReference>
<dbReference type="NCBIfam" id="TIGR02607">
    <property type="entry name" value="antidote_HigA"/>
    <property type="match status" value="1"/>
</dbReference>
<dbReference type="PROSITE" id="PS50943">
    <property type="entry name" value="HTH_CROC1"/>
    <property type="match status" value="1"/>
</dbReference>
<feature type="domain" description="HTH cro/C1-type" evidence="2">
    <location>
        <begin position="16"/>
        <end position="68"/>
    </location>
</feature>
<name>A0A2M6UWB8_9HYPH</name>
<dbReference type="PANTHER" id="PTHR36924">
    <property type="entry name" value="ANTITOXIN HIGA-1"/>
    <property type="match status" value="1"/>
</dbReference>
<dbReference type="SUPFAM" id="SSF47413">
    <property type="entry name" value="lambda repressor-like DNA-binding domains"/>
    <property type="match status" value="1"/>
</dbReference>
<dbReference type="GO" id="GO:0003677">
    <property type="term" value="F:DNA binding"/>
    <property type="evidence" value="ECO:0007669"/>
    <property type="project" value="UniProtKB-KW"/>
</dbReference>
<dbReference type="Proteomes" id="UP000230791">
    <property type="component" value="Unassembled WGS sequence"/>
</dbReference>
<dbReference type="RefSeq" id="WP_100130431.1">
    <property type="nucleotide sequence ID" value="NZ_CADDYJ010000008.1"/>
</dbReference>
<evidence type="ECO:0000313" key="4">
    <source>
        <dbReference type="Proteomes" id="UP000230791"/>
    </source>
</evidence>
<dbReference type="InterPro" id="IPR013430">
    <property type="entry name" value="Toxin_antidote_HigA"/>
</dbReference>
<dbReference type="PANTHER" id="PTHR36924:SF1">
    <property type="entry name" value="ANTITOXIN HIGA-1"/>
    <property type="match status" value="1"/>
</dbReference>
<organism evidence="3 4">
    <name type="scientific">Bartonella tribocorum</name>
    <dbReference type="NCBI Taxonomy" id="85701"/>
    <lineage>
        <taxon>Bacteria</taxon>
        <taxon>Pseudomonadati</taxon>
        <taxon>Pseudomonadota</taxon>
        <taxon>Alphaproteobacteria</taxon>
        <taxon>Hyphomicrobiales</taxon>
        <taxon>Bartonellaceae</taxon>
        <taxon>Bartonella</taxon>
    </lineage>
</organism>
<proteinExistence type="predicted"/>
<dbReference type="InterPro" id="IPR001387">
    <property type="entry name" value="Cro/C1-type_HTH"/>
</dbReference>
<dbReference type="Gene3D" id="1.10.260.40">
    <property type="entry name" value="lambda repressor-like DNA-binding domains"/>
    <property type="match status" value="1"/>
</dbReference>
<dbReference type="AlphaFoldDB" id="A0A2M6UWB8"/>
<dbReference type="InterPro" id="IPR010982">
    <property type="entry name" value="Lambda_DNA-bd_dom_sf"/>
</dbReference>
<keyword evidence="1" id="KW-0238">DNA-binding</keyword>